<dbReference type="RefSeq" id="WP_183916023.1">
    <property type="nucleotide sequence ID" value="NZ_JACHBB010000004.1"/>
</dbReference>
<evidence type="ECO:0000313" key="1">
    <source>
        <dbReference type="EMBL" id="MBB5560665.1"/>
    </source>
</evidence>
<comment type="caution">
    <text evidence="1">The sequence shown here is derived from an EMBL/GenBank/DDBJ whole genome shotgun (WGS) entry which is preliminary data.</text>
</comment>
<dbReference type="AlphaFoldDB" id="A0A7W8UMD0"/>
<keyword evidence="2" id="KW-1185">Reference proteome</keyword>
<protein>
    <submittedName>
        <fullName evidence="1">Uncharacterized protein</fullName>
    </submittedName>
</protein>
<reference evidence="1 2" key="1">
    <citation type="submission" date="2020-08" db="EMBL/GenBank/DDBJ databases">
        <title>Genomic Encyclopedia of Type Strains, Phase IV (KMG-V): Genome sequencing to study the core and pangenomes of soil and plant-associated prokaryotes.</title>
        <authorList>
            <person name="Whitman W."/>
        </authorList>
    </citation>
    <scope>NUCLEOTIDE SEQUENCE [LARGE SCALE GENOMIC DNA]</scope>
    <source>
        <strain evidence="1 2">SEMIA 4034</strain>
    </source>
</reference>
<organism evidence="1 2">
    <name type="scientific">Rhizobium lentis</name>
    <dbReference type="NCBI Taxonomy" id="1138194"/>
    <lineage>
        <taxon>Bacteria</taxon>
        <taxon>Pseudomonadati</taxon>
        <taxon>Pseudomonadota</taxon>
        <taxon>Alphaproteobacteria</taxon>
        <taxon>Hyphomicrobiales</taxon>
        <taxon>Rhizobiaceae</taxon>
        <taxon>Rhizobium/Agrobacterium group</taxon>
        <taxon>Rhizobium</taxon>
    </lineage>
</organism>
<gene>
    <name evidence="1" type="ORF">GGI59_002327</name>
</gene>
<name>A0A7W8UMD0_9HYPH</name>
<sequence>MVQKIPPSMTQSGLPPQYLVGFETSRDPTAPTKRIVVAPGSCRSQLDDADIKLTAGMMKRLDQNWAAGSGNGALDQGSLTASTWYHLHVMQNPTTGAVDVLASGSLTNPAYPAGWEAAPSRRVWSVLTDSSANIIPYTQTEDWCAWGVMENQYSGNLGASSTVITMKSPIGFKCEVQALILVNTGGGEIGLMDPDGGDPSMGRFYTVGVKPAADTLGYRGIVMTDVNGRVVGYAASNMNSSVQTVGYWDRRSKR</sequence>
<evidence type="ECO:0000313" key="2">
    <source>
        <dbReference type="Proteomes" id="UP000528824"/>
    </source>
</evidence>
<dbReference type="Proteomes" id="UP000528824">
    <property type="component" value="Unassembled WGS sequence"/>
</dbReference>
<accession>A0A7W8UMD0</accession>
<dbReference type="EMBL" id="JACHBC010000004">
    <property type="protein sequence ID" value="MBB5560665.1"/>
    <property type="molecule type" value="Genomic_DNA"/>
</dbReference>
<proteinExistence type="predicted"/>